<evidence type="ECO:0000313" key="7">
    <source>
        <dbReference type="EMBL" id="CUK24329.1"/>
    </source>
</evidence>
<name>A0A0P1IL56_9RHOB</name>
<organism evidence="7 8">
    <name type="scientific">Cognatishimia activa</name>
    <dbReference type="NCBI Taxonomy" id="1715691"/>
    <lineage>
        <taxon>Bacteria</taxon>
        <taxon>Pseudomonadati</taxon>
        <taxon>Pseudomonadota</taxon>
        <taxon>Alphaproteobacteria</taxon>
        <taxon>Rhodobacterales</taxon>
        <taxon>Paracoccaceae</taxon>
        <taxon>Cognatishimia</taxon>
    </lineage>
</organism>
<evidence type="ECO:0000256" key="1">
    <source>
        <dbReference type="ARBA" id="ARBA00004442"/>
    </source>
</evidence>
<evidence type="ECO:0000256" key="2">
    <source>
        <dbReference type="ARBA" id="ARBA00023136"/>
    </source>
</evidence>
<dbReference type="CDD" id="cd07185">
    <property type="entry name" value="OmpA_C-like"/>
    <property type="match status" value="1"/>
</dbReference>
<dbReference type="InterPro" id="IPR036737">
    <property type="entry name" value="OmpA-like_sf"/>
</dbReference>
<keyword evidence="3" id="KW-0998">Cell outer membrane</keyword>
<evidence type="ECO:0000313" key="8">
    <source>
        <dbReference type="Proteomes" id="UP000051184"/>
    </source>
</evidence>
<sequence>MIRAKFAVGLTLGATLALSACTDPNYAGIDRTNTKQGAAIGAAVGGIFGAIVSDNKGGGAVRGAAIGAGVGALVGNELDKQEADLRRDLNNDNVQITNTGDRLIVTLPQDILFATDSSFVRTDLQRDLRTIAGNLMAYPNSTIQILGHTDNVGDASYNQGLSLRRAEAVADVLLDSGVPFGRIDAVGRGEDQPIATNLTPEGRAQNRRVEIVILPNAQG</sequence>
<dbReference type="OrthoDB" id="9782229at2"/>
<feature type="chain" id="PRO_5006065375" evidence="5">
    <location>
        <begin position="20"/>
        <end position="219"/>
    </location>
</feature>
<dbReference type="PROSITE" id="PS51257">
    <property type="entry name" value="PROKAR_LIPOPROTEIN"/>
    <property type="match status" value="1"/>
</dbReference>
<keyword evidence="5" id="KW-0732">Signal</keyword>
<reference evidence="8" key="1">
    <citation type="submission" date="2015-09" db="EMBL/GenBank/DDBJ databases">
        <authorList>
            <person name="Rodrigo-Torres Lidia"/>
            <person name="Arahal R.David."/>
        </authorList>
    </citation>
    <scope>NUCLEOTIDE SEQUENCE [LARGE SCALE GENOMIC DNA]</scope>
    <source>
        <strain evidence="8">CECT 5114</strain>
    </source>
</reference>
<dbReference type="Proteomes" id="UP000051184">
    <property type="component" value="Unassembled WGS sequence"/>
</dbReference>
<dbReference type="InterPro" id="IPR006664">
    <property type="entry name" value="OMP_bac"/>
</dbReference>
<dbReference type="PROSITE" id="PS51123">
    <property type="entry name" value="OMPA_2"/>
    <property type="match status" value="1"/>
</dbReference>
<dbReference type="PANTHER" id="PTHR30329:SF21">
    <property type="entry name" value="LIPOPROTEIN YIAD-RELATED"/>
    <property type="match status" value="1"/>
</dbReference>
<dbReference type="PRINTS" id="PR01023">
    <property type="entry name" value="NAFLGMOTY"/>
</dbReference>
<dbReference type="EMBL" id="CYUE01000002">
    <property type="protein sequence ID" value="CUK24329.1"/>
    <property type="molecule type" value="Genomic_DNA"/>
</dbReference>
<proteinExistence type="predicted"/>
<dbReference type="InterPro" id="IPR006665">
    <property type="entry name" value="OmpA-like"/>
</dbReference>
<dbReference type="SUPFAM" id="SSF103088">
    <property type="entry name" value="OmpA-like"/>
    <property type="match status" value="1"/>
</dbReference>
<dbReference type="Pfam" id="PF00691">
    <property type="entry name" value="OmpA"/>
    <property type="match status" value="1"/>
</dbReference>
<keyword evidence="7" id="KW-0449">Lipoprotein</keyword>
<evidence type="ECO:0000256" key="4">
    <source>
        <dbReference type="PROSITE-ProRule" id="PRU00473"/>
    </source>
</evidence>
<evidence type="ECO:0000259" key="6">
    <source>
        <dbReference type="PROSITE" id="PS51123"/>
    </source>
</evidence>
<dbReference type="RefSeq" id="WP_058313354.1">
    <property type="nucleotide sequence ID" value="NZ_CYTO01000008.1"/>
</dbReference>
<dbReference type="InterPro" id="IPR039567">
    <property type="entry name" value="Gly-zipper"/>
</dbReference>
<feature type="signal peptide" evidence="5">
    <location>
        <begin position="1"/>
        <end position="19"/>
    </location>
</feature>
<evidence type="ECO:0000256" key="3">
    <source>
        <dbReference type="ARBA" id="ARBA00023237"/>
    </source>
</evidence>
<dbReference type="Gene3D" id="3.30.1330.60">
    <property type="entry name" value="OmpA-like domain"/>
    <property type="match status" value="1"/>
</dbReference>
<feature type="domain" description="OmpA-like" evidence="6">
    <location>
        <begin position="100"/>
        <end position="217"/>
    </location>
</feature>
<dbReference type="STRING" id="1715691.TA5113_00737"/>
<accession>A0A0P1IL56</accession>
<dbReference type="AlphaFoldDB" id="A0A0P1IL56"/>
<evidence type="ECO:0000256" key="5">
    <source>
        <dbReference type="SAM" id="SignalP"/>
    </source>
</evidence>
<dbReference type="PRINTS" id="PR01021">
    <property type="entry name" value="OMPADOMAIN"/>
</dbReference>
<dbReference type="InterPro" id="IPR050330">
    <property type="entry name" value="Bact_OuterMem_StrucFunc"/>
</dbReference>
<protein>
    <submittedName>
        <fullName evidence="7">Inner membrane lipoprotein YiaD</fullName>
    </submittedName>
</protein>
<keyword evidence="2 4" id="KW-0472">Membrane</keyword>
<dbReference type="GO" id="GO:0009279">
    <property type="term" value="C:cell outer membrane"/>
    <property type="evidence" value="ECO:0007669"/>
    <property type="project" value="UniProtKB-SubCell"/>
</dbReference>
<dbReference type="Pfam" id="PF13488">
    <property type="entry name" value="Gly-zipper_Omp"/>
    <property type="match status" value="1"/>
</dbReference>
<keyword evidence="8" id="KW-1185">Reference proteome</keyword>
<gene>
    <name evidence="7" type="primary">yiaD_1</name>
    <name evidence="7" type="ORF">TA5114_00112</name>
</gene>
<dbReference type="PANTHER" id="PTHR30329">
    <property type="entry name" value="STATOR ELEMENT OF FLAGELLAR MOTOR COMPLEX"/>
    <property type="match status" value="1"/>
</dbReference>
<comment type="subcellular location">
    <subcellularLocation>
        <location evidence="1">Cell outer membrane</location>
    </subcellularLocation>
</comment>